<dbReference type="InterPro" id="IPR016181">
    <property type="entry name" value="Acyl_CoA_acyltransferase"/>
</dbReference>
<name>A0ABX1RYM1_9FLAO</name>
<sequence>MDKANNITFLKAFTENSLPPICNKVIYQKNVYYNKNIDSELDLNKQVLIFKDVSDYVDIELFQQAKNIVINKTKTLKGHLVELAPFKDIQEYLQNNFTTKSRSNFRRYENRLKSCFKIKYVSYYGNITKEEYDRLFIVLKDLLIRRFAEKQEKNYELQHLKGYHDVVYDMILKKEACLFVIYDNEKPISIRVNMCKKKLAYYIISGYDVDYSKFHLGSIDMLKNIEWCIDNNFEIYDLLKGYDYYKSKWATKKHDYYIYIIYNSNSIKLTLISYYITIKETIKYKCYRFLKKHNLDTKYKDLKRYLFGITTFFKNKKATTILIDNNAKITDQIFEIDINLDNQYIFLRKPVYNFLFLANTSLDNVTIGKLSGTSNKFLLKAKNKSQLLTINH</sequence>
<dbReference type="RefSeq" id="WP_169673592.1">
    <property type="nucleotide sequence ID" value="NZ_JABBHF010000006.1"/>
</dbReference>
<protein>
    <submittedName>
        <fullName evidence="2">GNAT family N-acetyltransferase</fullName>
    </submittedName>
</protein>
<evidence type="ECO:0000259" key="1">
    <source>
        <dbReference type="Pfam" id="PF13480"/>
    </source>
</evidence>
<dbReference type="Gene3D" id="3.40.630.30">
    <property type="match status" value="1"/>
</dbReference>
<dbReference type="EMBL" id="JABBHF010000006">
    <property type="protein sequence ID" value="NMH88221.1"/>
    <property type="molecule type" value="Genomic_DNA"/>
</dbReference>
<accession>A0ABX1RYM1</accession>
<proteinExistence type="predicted"/>
<gene>
    <name evidence="2" type="ORF">HHX25_11950</name>
</gene>
<reference evidence="2 3" key="1">
    <citation type="submission" date="2020-04" db="EMBL/GenBank/DDBJ databases">
        <title>A Flavivirga sp. nov.</title>
        <authorList>
            <person name="Sun X."/>
        </authorList>
    </citation>
    <scope>NUCLEOTIDE SEQUENCE [LARGE SCALE GENOMIC DNA]</scope>
    <source>
        <strain evidence="2 3">Y03</strain>
    </source>
</reference>
<organism evidence="2 3">
    <name type="scientific">Flavivirga algicola</name>
    <dbReference type="NCBI Taxonomy" id="2729136"/>
    <lineage>
        <taxon>Bacteria</taxon>
        <taxon>Pseudomonadati</taxon>
        <taxon>Bacteroidota</taxon>
        <taxon>Flavobacteriia</taxon>
        <taxon>Flavobacteriales</taxon>
        <taxon>Flavobacteriaceae</taxon>
        <taxon>Flavivirga</taxon>
    </lineage>
</organism>
<dbReference type="Proteomes" id="UP000746690">
    <property type="component" value="Unassembled WGS sequence"/>
</dbReference>
<dbReference type="InterPro" id="IPR038740">
    <property type="entry name" value="BioF2-like_GNAT_dom"/>
</dbReference>
<dbReference type="Pfam" id="PF13480">
    <property type="entry name" value="Acetyltransf_6"/>
    <property type="match status" value="1"/>
</dbReference>
<comment type="caution">
    <text evidence="2">The sequence shown here is derived from an EMBL/GenBank/DDBJ whole genome shotgun (WGS) entry which is preliminary data.</text>
</comment>
<feature type="domain" description="BioF2-like acetyltransferase" evidence="1">
    <location>
        <begin position="100"/>
        <end position="247"/>
    </location>
</feature>
<dbReference type="SUPFAM" id="SSF55729">
    <property type="entry name" value="Acyl-CoA N-acyltransferases (Nat)"/>
    <property type="match status" value="1"/>
</dbReference>
<keyword evidence="3" id="KW-1185">Reference proteome</keyword>
<evidence type="ECO:0000313" key="3">
    <source>
        <dbReference type="Proteomes" id="UP000746690"/>
    </source>
</evidence>
<evidence type="ECO:0000313" key="2">
    <source>
        <dbReference type="EMBL" id="NMH88221.1"/>
    </source>
</evidence>